<accession>A0ABY9TUJ7</accession>
<dbReference type="RefSeq" id="WP_348391626.1">
    <property type="nucleotide sequence ID" value="NZ_CP134145.1"/>
</dbReference>
<reference evidence="3" key="1">
    <citation type="submission" date="2023-09" db="EMBL/GenBank/DDBJ databases">
        <authorList>
            <person name="Li S."/>
            <person name="Li X."/>
            <person name="Zhang C."/>
            <person name="Zhao Z."/>
        </authorList>
    </citation>
    <scope>NUCLEOTIDE SEQUENCE [LARGE SCALE GENOMIC DNA]</scope>
    <source>
        <strain evidence="3">SQ149</strain>
    </source>
</reference>
<evidence type="ECO:0000313" key="3">
    <source>
        <dbReference type="Proteomes" id="UP001258994"/>
    </source>
</evidence>
<dbReference type="EMBL" id="CP134145">
    <property type="protein sequence ID" value="WNC72509.1"/>
    <property type="molecule type" value="Genomic_DNA"/>
</dbReference>
<gene>
    <name evidence="2" type="ORF">RGQ13_00620</name>
</gene>
<proteinExistence type="predicted"/>
<evidence type="ECO:0000256" key="1">
    <source>
        <dbReference type="SAM" id="MobiDB-lite"/>
    </source>
</evidence>
<evidence type="ECO:0000313" key="2">
    <source>
        <dbReference type="EMBL" id="WNC72509.1"/>
    </source>
</evidence>
<dbReference type="Proteomes" id="UP001258994">
    <property type="component" value="Chromosome"/>
</dbReference>
<sequence>MGLLNLLFGSSNDADDQDDQDSLFTSVFGNPGDTTKDEDLASGDYKEDDWYD</sequence>
<name>A0ABY9TUJ7_9GAMM</name>
<organism evidence="2 3">
    <name type="scientific">Thalassotalea psychrophila</name>
    <dbReference type="NCBI Taxonomy" id="3065647"/>
    <lineage>
        <taxon>Bacteria</taxon>
        <taxon>Pseudomonadati</taxon>
        <taxon>Pseudomonadota</taxon>
        <taxon>Gammaproteobacteria</taxon>
        <taxon>Alteromonadales</taxon>
        <taxon>Colwelliaceae</taxon>
        <taxon>Thalassotalea</taxon>
    </lineage>
</organism>
<keyword evidence="3" id="KW-1185">Reference proteome</keyword>
<feature type="region of interest" description="Disordered" evidence="1">
    <location>
        <begin position="1"/>
        <end position="52"/>
    </location>
</feature>
<protein>
    <submittedName>
        <fullName evidence="2">Uncharacterized protein</fullName>
    </submittedName>
</protein>